<evidence type="ECO:0000256" key="4">
    <source>
        <dbReference type="ARBA" id="ARBA00022833"/>
    </source>
</evidence>
<name>A0A6C1DYV0_SACPS</name>
<keyword evidence="8" id="KW-1185">Reference proteome</keyword>
<accession>A0A6C1DYV0</accession>
<dbReference type="GO" id="GO:0032012">
    <property type="term" value="P:regulation of ARF protein signal transduction"/>
    <property type="evidence" value="ECO:0007669"/>
    <property type="project" value="TreeGrafter"/>
</dbReference>
<keyword evidence="3 5" id="KW-0863">Zinc-finger</keyword>
<dbReference type="AlphaFoldDB" id="A0A6C1DYV0"/>
<evidence type="ECO:0000256" key="2">
    <source>
        <dbReference type="ARBA" id="ARBA00022723"/>
    </source>
</evidence>
<dbReference type="SMART" id="SM00105">
    <property type="entry name" value="ArfGap"/>
    <property type="match status" value="1"/>
</dbReference>
<proteinExistence type="predicted"/>
<evidence type="ECO:0000256" key="1">
    <source>
        <dbReference type="ARBA" id="ARBA00022468"/>
    </source>
</evidence>
<gene>
    <name evidence="7" type="primary">SPS18_1</name>
    <name evidence="7" type="ORF">GRS66_004341</name>
</gene>
<feature type="domain" description="Arf-GAP" evidence="6">
    <location>
        <begin position="11"/>
        <end position="130"/>
    </location>
</feature>
<evidence type="ECO:0000313" key="7">
    <source>
        <dbReference type="EMBL" id="QID81941.1"/>
    </source>
</evidence>
<evidence type="ECO:0000256" key="3">
    <source>
        <dbReference type="ARBA" id="ARBA00022771"/>
    </source>
</evidence>
<evidence type="ECO:0000313" key="8">
    <source>
        <dbReference type="Proteomes" id="UP000501346"/>
    </source>
</evidence>
<reference evidence="7 8" key="1">
    <citation type="journal article" date="2019" name="BMC Genomics">
        <title>Chromosome level assembly and comparative genome analysis confirm lager-brewing yeasts originated from a single hybridization.</title>
        <authorList>
            <person name="Salazar A.N."/>
            <person name="Gorter de Vries A.R."/>
            <person name="van den Broek M."/>
            <person name="Brouwers N."/>
            <person name="de la Torre Cortes P."/>
            <person name="Kuijpers N.G.A."/>
            <person name="Daran J.G."/>
            <person name="Abeel T."/>
        </authorList>
    </citation>
    <scope>NUCLEOTIDE SEQUENCE [LARGE SCALE GENOMIC DNA]</scope>
    <source>
        <strain evidence="7 8">CBS 1483</strain>
    </source>
</reference>
<keyword evidence="2" id="KW-0479">Metal-binding</keyword>
<organism evidence="7 8">
    <name type="scientific">Saccharomyces pastorianus</name>
    <name type="common">Lager yeast</name>
    <name type="synonym">Saccharomyces cerevisiae x Saccharomyces eubayanus</name>
    <dbReference type="NCBI Taxonomy" id="27292"/>
    <lineage>
        <taxon>Eukaryota</taxon>
        <taxon>Fungi</taxon>
        <taxon>Dikarya</taxon>
        <taxon>Ascomycota</taxon>
        <taxon>Saccharomycotina</taxon>
        <taxon>Saccharomycetes</taxon>
        <taxon>Saccharomycetales</taxon>
        <taxon>Saccharomycetaceae</taxon>
        <taxon>Saccharomyces</taxon>
    </lineage>
</organism>
<dbReference type="PANTHER" id="PTHR46395:SF1">
    <property type="entry name" value="ADP-RIBOSYLATION FACTOR GTPASE-ACTIVATING PROTEIN 1"/>
    <property type="match status" value="1"/>
</dbReference>
<evidence type="ECO:0000259" key="6">
    <source>
        <dbReference type="PROSITE" id="PS50115"/>
    </source>
</evidence>
<dbReference type="GO" id="GO:0008270">
    <property type="term" value="F:zinc ion binding"/>
    <property type="evidence" value="ECO:0007669"/>
    <property type="project" value="UniProtKB-KW"/>
</dbReference>
<dbReference type="OrthoDB" id="983479at2759"/>
<dbReference type="GO" id="GO:0030100">
    <property type="term" value="P:regulation of endocytosis"/>
    <property type="evidence" value="ECO:0007669"/>
    <property type="project" value="TreeGrafter"/>
</dbReference>
<dbReference type="EMBL" id="CP048995">
    <property type="protein sequence ID" value="QID81941.1"/>
    <property type="molecule type" value="Genomic_DNA"/>
</dbReference>
<keyword evidence="1" id="KW-0343">GTPase activation</keyword>
<dbReference type="PRINTS" id="PR00405">
    <property type="entry name" value="REVINTRACTNG"/>
</dbReference>
<sequence>MRLFENSKDMENRKRLLRAKKAAGNNNCFECKSVNPQFVSCSFGIFICVNCANLLRGMGTNIFCVKSITMDNFEEKDVRRVEKSGNNRFGSFLSKNGILQNGIPLREKYDNLFAKSYKRRLANEVRSNDINQNMYLGFNNFQQYTNGATSQIRDRTLREISNNSNASEGAEFVLPEKVLGSDNFQDCERFPACLSSERNLDENNVTSATSTLTIEKFQNDPIGTISRSWVLLSDALYKSYEDFKGSVVQPTIENIQQRNLPNDIKRSFVHFNEKLHETPHLPSPVFSCFTGGDILPPEFN</sequence>
<evidence type="ECO:0000256" key="5">
    <source>
        <dbReference type="PROSITE-ProRule" id="PRU00288"/>
    </source>
</evidence>
<dbReference type="Pfam" id="PF01412">
    <property type="entry name" value="ArfGap"/>
    <property type="match status" value="1"/>
</dbReference>
<dbReference type="InterPro" id="IPR001164">
    <property type="entry name" value="ArfGAP_dom"/>
</dbReference>
<dbReference type="InterPro" id="IPR037278">
    <property type="entry name" value="ARFGAP/RecO"/>
</dbReference>
<dbReference type="InterPro" id="IPR038508">
    <property type="entry name" value="ArfGAP_dom_sf"/>
</dbReference>
<keyword evidence="4" id="KW-0862">Zinc</keyword>
<dbReference type="PANTHER" id="PTHR46395">
    <property type="entry name" value="ADP-RIBOSYLATION FACTOR GTPASE-ACTIVATING PROTEIN 1"/>
    <property type="match status" value="1"/>
</dbReference>
<dbReference type="GO" id="GO:0005096">
    <property type="term" value="F:GTPase activator activity"/>
    <property type="evidence" value="ECO:0007669"/>
    <property type="project" value="UniProtKB-KW"/>
</dbReference>
<dbReference type="Proteomes" id="UP000501346">
    <property type="component" value="Chromosome ScXIV"/>
</dbReference>
<dbReference type="GO" id="GO:0000139">
    <property type="term" value="C:Golgi membrane"/>
    <property type="evidence" value="ECO:0007669"/>
    <property type="project" value="TreeGrafter"/>
</dbReference>
<dbReference type="PROSITE" id="PS50115">
    <property type="entry name" value="ARFGAP"/>
    <property type="match status" value="1"/>
</dbReference>
<dbReference type="SUPFAM" id="SSF57863">
    <property type="entry name" value="ArfGap/RecO-like zinc finger"/>
    <property type="match status" value="1"/>
</dbReference>
<dbReference type="Gene3D" id="1.10.220.150">
    <property type="entry name" value="Arf GTPase activating protein"/>
    <property type="match status" value="1"/>
</dbReference>
<protein>
    <submittedName>
        <fullName evidence="7">Sporulation-specific protein 18</fullName>
    </submittedName>
</protein>